<gene>
    <name evidence="1" type="ORF">GV368_07250</name>
</gene>
<dbReference type="RefSeq" id="WP_169116044.1">
    <property type="nucleotide sequence ID" value="NZ_JAAAUB010000009.1"/>
</dbReference>
<protein>
    <submittedName>
        <fullName evidence="1">Uncharacterized protein</fullName>
    </submittedName>
</protein>
<proteinExistence type="predicted"/>
<sequence>MAELPSSSGRFVRFPGSPFELFQPYPPAGTSLRRSRRWYRVSATG</sequence>
<comment type="caution">
    <text evidence="1">The sequence shown here is derived from an EMBL/GenBank/DDBJ whole genome shotgun (WGS) entry which is preliminary data.</text>
</comment>
<accession>A0ABX1QNW0</accession>
<reference evidence="1 2" key="1">
    <citation type="journal article" date="2020" name="Curr. Microbiol.">
        <title>Tepidiphilus baoligensis sp. nov., a Novel Bacterium of the Family Hydrogenophilaceae Isolated from an Oil Reservoir.</title>
        <authorList>
            <person name="Zhang X."/>
            <person name="Wang G."/>
            <person name="Ma X."/>
            <person name="Yu J."/>
            <person name="You J."/>
            <person name="Xue Y."/>
            <person name="Ma Y."/>
        </authorList>
    </citation>
    <scope>NUCLEOTIDE SEQUENCE [LARGE SCALE GENOMIC DNA]</scope>
    <source>
        <strain evidence="1 2">B18-69</strain>
    </source>
</reference>
<evidence type="ECO:0000313" key="1">
    <source>
        <dbReference type="EMBL" id="NMH16899.1"/>
    </source>
</evidence>
<dbReference type="EMBL" id="JAAAUB010000009">
    <property type="protein sequence ID" value="NMH16899.1"/>
    <property type="molecule type" value="Genomic_DNA"/>
</dbReference>
<dbReference type="Proteomes" id="UP000669605">
    <property type="component" value="Unassembled WGS sequence"/>
</dbReference>
<evidence type="ECO:0000313" key="2">
    <source>
        <dbReference type="Proteomes" id="UP000669605"/>
    </source>
</evidence>
<name>A0ABX1QNW0_9PROT</name>
<organism evidence="1 2">
    <name type="scientific">Tepidiphilus baoligensis</name>
    <dbReference type="NCBI Taxonomy" id="2698687"/>
    <lineage>
        <taxon>Bacteria</taxon>
        <taxon>Pseudomonadati</taxon>
        <taxon>Pseudomonadota</taxon>
        <taxon>Hydrogenophilia</taxon>
        <taxon>Hydrogenophilales</taxon>
        <taxon>Hydrogenophilaceae</taxon>
        <taxon>Tepidiphilus</taxon>
    </lineage>
</organism>
<keyword evidence="2" id="KW-1185">Reference proteome</keyword>